<keyword evidence="2" id="KW-0472">Membrane</keyword>
<feature type="compositionally biased region" description="Polar residues" evidence="1">
    <location>
        <begin position="1"/>
        <end position="12"/>
    </location>
</feature>
<gene>
    <name evidence="3" type="ORF">UFOPK1421_00544</name>
    <name evidence="4" type="ORF">UFOPK1960_00525</name>
    <name evidence="5" type="ORF">UFOPK2921_00156</name>
    <name evidence="6" type="ORF">UFOPK4275_00012</name>
    <name evidence="7" type="ORF">UFOPK4422_00053</name>
</gene>
<organism evidence="3">
    <name type="scientific">freshwater metagenome</name>
    <dbReference type="NCBI Taxonomy" id="449393"/>
    <lineage>
        <taxon>unclassified sequences</taxon>
        <taxon>metagenomes</taxon>
        <taxon>ecological metagenomes</taxon>
    </lineage>
</organism>
<dbReference type="EMBL" id="CAEZSL010000045">
    <property type="protein sequence ID" value="CAB4539172.1"/>
    <property type="molecule type" value="Genomic_DNA"/>
</dbReference>
<dbReference type="EMBL" id="CAEZZV010000011">
    <property type="protein sequence ID" value="CAB4769009.1"/>
    <property type="molecule type" value="Genomic_DNA"/>
</dbReference>
<proteinExistence type="predicted"/>
<accession>A0A6J6BJL1</accession>
<evidence type="ECO:0000313" key="6">
    <source>
        <dbReference type="EMBL" id="CAB5043733.1"/>
    </source>
</evidence>
<dbReference type="AlphaFoldDB" id="A0A6J6BJL1"/>
<name>A0A6J6BJL1_9ZZZZ</name>
<feature type="compositionally biased region" description="Basic residues" evidence="1">
    <location>
        <begin position="13"/>
        <end position="27"/>
    </location>
</feature>
<dbReference type="EMBL" id="CAFBQJ010000001">
    <property type="protein sequence ID" value="CAB5043733.1"/>
    <property type="molecule type" value="Genomic_DNA"/>
</dbReference>
<evidence type="ECO:0000313" key="7">
    <source>
        <dbReference type="EMBL" id="CAB5108848.1"/>
    </source>
</evidence>
<evidence type="ECO:0000256" key="2">
    <source>
        <dbReference type="SAM" id="Phobius"/>
    </source>
</evidence>
<reference evidence="3" key="1">
    <citation type="submission" date="2020-05" db="EMBL/GenBank/DDBJ databases">
        <authorList>
            <person name="Chiriac C."/>
            <person name="Salcher M."/>
            <person name="Ghai R."/>
            <person name="Kavagutti S V."/>
        </authorList>
    </citation>
    <scope>NUCLEOTIDE SEQUENCE</scope>
</reference>
<feature type="region of interest" description="Disordered" evidence="1">
    <location>
        <begin position="1"/>
        <end position="43"/>
    </location>
</feature>
<evidence type="ECO:0000313" key="3">
    <source>
        <dbReference type="EMBL" id="CAB4539172.1"/>
    </source>
</evidence>
<dbReference type="EMBL" id="CAEZVL010000059">
    <property type="protein sequence ID" value="CAB4628467.1"/>
    <property type="molecule type" value="Genomic_DNA"/>
</dbReference>
<evidence type="ECO:0000313" key="5">
    <source>
        <dbReference type="EMBL" id="CAB4769009.1"/>
    </source>
</evidence>
<feature type="compositionally biased region" description="Basic and acidic residues" evidence="1">
    <location>
        <begin position="34"/>
        <end position="43"/>
    </location>
</feature>
<keyword evidence="2" id="KW-0812">Transmembrane</keyword>
<protein>
    <submittedName>
        <fullName evidence="3">Unannotated protein</fullName>
    </submittedName>
</protein>
<dbReference type="EMBL" id="CAFBRX010000002">
    <property type="protein sequence ID" value="CAB5108848.1"/>
    <property type="molecule type" value="Genomic_DNA"/>
</dbReference>
<sequence length="174" mass="19026">MSRGNKTTSIPRTKTRAKKSPTKKARSKIASAADHTRPTPRSERIVPKILGRVAIGVGALVVLISFGNSFLVLPATSWFGQRSEVSGREKELEIIRKANDELQTEVDRLKTTAGVQDAARDELGFILAGESRRQIIGDNRAPVDLPNGWPYDLITQIVTIKVAEVVVEASQQTP</sequence>
<keyword evidence="2" id="KW-1133">Transmembrane helix</keyword>
<feature type="transmembrane region" description="Helical" evidence="2">
    <location>
        <begin position="49"/>
        <end position="73"/>
    </location>
</feature>
<evidence type="ECO:0000256" key="1">
    <source>
        <dbReference type="SAM" id="MobiDB-lite"/>
    </source>
</evidence>
<evidence type="ECO:0000313" key="4">
    <source>
        <dbReference type="EMBL" id="CAB4628467.1"/>
    </source>
</evidence>